<protein>
    <submittedName>
        <fullName evidence="2">Uncharacterized protein</fullName>
    </submittedName>
</protein>
<evidence type="ECO:0000313" key="3">
    <source>
        <dbReference type="Proteomes" id="UP000271889"/>
    </source>
</evidence>
<gene>
    <name evidence="2" type="ORF">CGOC_LOCUS9371</name>
</gene>
<sequence>MTPMLPRRDTSFKDMQAEEEHEVRKDEEAPKKQIIPPAKKSVSRKAPSAIPSSTRVLRSRSQKSDR</sequence>
<feature type="compositionally biased region" description="Basic residues" evidence="1">
    <location>
        <begin position="57"/>
        <end position="66"/>
    </location>
</feature>
<accession>A0A3P7MH00</accession>
<feature type="region of interest" description="Disordered" evidence="1">
    <location>
        <begin position="1"/>
        <end position="66"/>
    </location>
</feature>
<name>A0A3P7MH00_CYLGO</name>
<reference evidence="2 3" key="1">
    <citation type="submission" date="2018-11" db="EMBL/GenBank/DDBJ databases">
        <authorList>
            <consortium name="Pathogen Informatics"/>
        </authorList>
    </citation>
    <scope>NUCLEOTIDE SEQUENCE [LARGE SCALE GENOMIC DNA]</scope>
</reference>
<proteinExistence type="predicted"/>
<feature type="compositionally biased region" description="Basic and acidic residues" evidence="1">
    <location>
        <begin position="1"/>
        <end position="31"/>
    </location>
</feature>
<evidence type="ECO:0000256" key="1">
    <source>
        <dbReference type="SAM" id="MobiDB-lite"/>
    </source>
</evidence>
<organism evidence="2 3">
    <name type="scientific">Cylicostephanus goldi</name>
    <name type="common">Nematode worm</name>
    <dbReference type="NCBI Taxonomy" id="71465"/>
    <lineage>
        <taxon>Eukaryota</taxon>
        <taxon>Metazoa</taxon>
        <taxon>Ecdysozoa</taxon>
        <taxon>Nematoda</taxon>
        <taxon>Chromadorea</taxon>
        <taxon>Rhabditida</taxon>
        <taxon>Rhabditina</taxon>
        <taxon>Rhabditomorpha</taxon>
        <taxon>Strongyloidea</taxon>
        <taxon>Strongylidae</taxon>
        <taxon>Cylicostephanus</taxon>
    </lineage>
</organism>
<keyword evidence="3" id="KW-1185">Reference proteome</keyword>
<dbReference type="AlphaFoldDB" id="A0A3P7MH00"/>
<dbReference type="Proteomes" id="UP000271889">
    <property type="component" value="Unassembled WGS sequence"/>
</dbReference>
<evidence type="ECO:0000313" key="2">
    <source>
        <dbReference type="EMBL" id="VDN22687.1"/>
    </source>
</evidence>
<dbReference type="EMBL" id="UYRV01106705">
    <property type="protein sequence ID" value="VDN22687.1"/>
    <property type="molecule type" value="Genomic_DNA"/>
</dbReference>